<evidence type="ECO:0000256" key="1">
    <source>
        <dbReference type="SAM" id="MobiDB-lite"/>
    </source>
</evidence>
<dbReference type="AlphaFoldDB" id="A0A3Q9FVD6"/>
<accession>A0A3Q9FVD6</accession>
<dbReference type="InterPro" id="IPR025459">
    <property type="entry name" value="DUF4279"/>
</dbReference>
<keyword evidence="3" id="KW-1185">Reference proteome</keyword>
<name>A0A3Q9FVD6_STRLT</name>
<reference evidence="2 3" key="1">
    <citation type="submission" date="2018-12" db="EMBL/GenBank/DDBJ databases">
        <title>The whole draft genome of Streptomyce luteoverticillatus CGMCC 15060.</title>
        <authorList>
            <person name="Feng Z."/>
            <person name="Chen G."/>
            <person name="Zhang J."/>
            <person name="Zhu H."/>
            <person name="Yu X."/>
            <person name="Zhang W."/>
            <person name="Zhang X."/>
        </authorList>
    </citation>
    <scope>NUCLEOTIDE SEQUENCE [LARGE SCALE GENOMIC DNA]</scope>
    <source>
        <strain evidence="2 3">CGMCC 15060</strain>
    </source>
</reference>
<dbReference type="Proteomes" id="UP000267900">
    <property type="component" value="Chromosome"/>
</dbReference>
<evidence type="ECO:0000313" key="3">
    <source>
        <dbReference type="Proteomes" id="UP000267900"/>
    </source>
</evidence>
<sequence>MSASQSKSKETGGRPMLDQGSGWESAQAALIVSRPGLALEAVDAALGLKGTEPRQAGTGLAVLAETSWSYRPTEKSTDVEQHITALVSDLLPLQGRLDGLRAQGYRMHIDVSGFVTSNSACQLNANTIALIEQLGIPISFTTRVAKGEDDSAWLESMLR</sequence>
<dbReference type="Pfam" id="PF14106">
    <property type="entry name" value="DUF4279"/>
    <property type="match status" value="1"/>
</dbReference>
<feature type="region of interest" description="Disordered" evidence="1">
    <location>
        <begin position="1"/>
        <end position="20"/>
    </location>
</feature>
<dbReference type="EMBL" id="CP034587">
    <property type="protein sequence ID" value="AZQ72877.1"/>
    <property type="molecule type" value="Genomic_DNA"/>
</dbReference>
<evidence type="ECO:0000313" key="2">
    <source>
        <dbReference type="EMBL" id="AZQ72877.1"/>
    </source>
</evidence>
<organism evidence="2 3">
    <name type="scientific">Streptomyces luteoverticillatus</name>
    <name type="common">Streptoverticillium luteoverticillatus</name>
    <dbReference type="NCBI Taxonomy" id="66425"/>
    <lineage>
        <taxon>Bacteria</taxon>
        <taxon>Bacillati</taxon>
        <taxon>Actinomycetota</taxon>
        <taxon>Actinomycetes</taxon>
        <taxon>Kitasatosporales</taxon>
        <taxon>Streptomycetaceae</taxon>
        <taxon>Streptomyces</taxon>
    </lineage>
</organism>
<protein>
    <submittedName>
        <fullName evidence="2">DUF4279 domain-containing protein</fullName>
    </submittedName>
</protein>
<proteinExistence type="predicted"/>
<dbReference type="OrthoDB" id="4251977at2"/>
<gene>
    <name evidence="2" type="ORF">EKH77_18125</name>
</gene>